<organism evidence="1 2">
    <name type="scientific">Scutellospora calospora</name>
    <dbReference type="NCBI Taxonomy" id="85575"/>
    <lineage>
        <taxon>Eukaryota</taxon>
        <taxon>Fungi</taxon>
        <taxon>Fungi incertae sedis</taxon>
        <taxon>Mucoromycota</taxon>
        <taxon>Glomeromycotina</taxon>
        <taxon>Glomeromycetes</taxon>
        <taxon>Diversisporales</taxon>
        <taxon>Gigasporaceae</taxon>
        <taxon>Scutellospora</taxon>
    </lineage>
</organism>
<feature type="non-terminal residue" evidence="1">
    <location>
        <position position="53"/>
    </location>
</feature>
<comment type="caution">
    <text evidence="1">The sequence shown here is derived from an EMBL/GenBank/DDBJ whole genome shotgun (WGS) entry which is preliminary data.</text>
</comment>
<dbReference type="EMBL" id="CAJVPM010027832">
    <property type="protein sequence ID" value="CAG8667538.1"/>
    <property type="molecule type" value="Genomic_DNA"/>
</dbReference>
<dbReference type="Proteomes" id="UP000789860">
    <property type="component" value="Unassembled WGS sequence"/>
</dbReference>
<reference evidence="1" key="1">
    <citation type="submission" date="2021-06" db="EMBL/GenBank/DDBJ databases">
        <authorList>
            <person name="Kallberg Y."/>
            <person name="Tangrot J."/>
            <person name="Rosling A."/>
        </authorList>
    </citation>
    <scope>NUCLEOTIDE SEQUENCE</scope>
    <source>
        <strain evidence="1">AU212A</strain>
    </source>
</reference>
<sequence>MSEQNKDEKKDENWFTQFNQIGTQIGNAIKSFVPDKILRDKQVLSAFDHLDEL</sequence>
<gene>
    <name evidence="1" type="ORF">SCALOS_LOCUS9254</name>
</gene>
<protein>
    <submittedName>
        <fullName evidence="1">5975_t:CDS:1</fullName>
    </submittedName>
</protein>
<evidence type="ECO:0000313" key="2">
    <source>
        <dbReference type="Proteomes" id="UP000789860"/>
    </source>
</evidence>
<name>A0ACA9NMZ7_9GLOM</name>
<keyword evidence="2" id="KW-1185">Reference proteome</keyword>
<accession>A0ACA9NMZ7</accession>
<proteinExistence type="predicted"/>
<evidence type="ECO:0000313" key="1">
    <source>
        <dbReference type="EMBL" id="CAG8667538.1"/>
    </source>
</evidence>